<evidence type="ECO:0000313" key="1">
    <source>
        <dbReference type="EMBL" id="KAJ4488831.1"/>
    </source>
</evidence>
<reference evidence="1" key="2">
    <citation type="journal article" date="2023" name="Proc. Natl. Acad. Sci. U.S.A.">
        <title>A global phylogenomic analysis of the shiitake genus Lentinula.</title>
        <authorList>
            <person name="Sierra-Patev S."/>
            <person name="Min B."/>
            <person name="Naranjo-Ortiz M."/>
            <person name="Looney B."/>
            <person name="Konkel Z."/>
            <person name="Slot J.C."/>
            <person name="Sakamoto Y."/>
            <person name="Steenwyk J.L."/>
            <person name="Rokas A."/>
            <person name="Carro J."/>
            <person name="Camarero S."/>
            <person name="Ferreira P."/>
            <person name="Molpeceres G."/>
            <person name="Ruiz-Duenas F.J."/>
            <person name="Serrano A."/>
            <person name="Henrissat B."/>
            <person name="Drula E."/>
            <person name="Hughes K.W."/>
            <person name="Mata J.L."/>
            <person name="Ishikawa N.K."/>
            <person name="Vargas-Isla R."/>
            <person name="Ushijima S."/>
            <person name="Smith C.A."/>
            <person name="Donoghue J."/>
            <person name="Ahrendt S."/>
            <person name="Andreopoulos W."/>
            <person name="He G."/>
            <person name="LaButti K."/>
            <person name="Lipzen A."/>
            <person name="Ng V."/>
            <person name="Riley R."/>
            <person name="Sandor L."/>
            <person name="Barry K."/>
            <person name="Martinez A.T."/>
            <person name="Xiao Y."/>
            <person name="Gibbons J.G."/>
            <person name="Terashima K."/>
            <person name="Grigoriev I.V."/>
            <person name="Hibbett D."/>
        </authorList>
    </citation>
    <scope>NUCLEOTIDE SEQUENCE</scope>
    <source>
        <strain evidence="1">Sp2 HRB7682 ss15</strain>
    </source>
</reference>
<reference evidence="1" key="1">
    <citation type="submission" date="2022-08" db="EMBL/GenBank/DDBJ databases">
        <authorList>
            <consortium name="DOE Joint Genome Institute"/>
            <person name="Min B."/>
            <person name="Riley R."/>
            <person name="Sierra-Patev S."/>
            <person name="Naranjo-Ortiz M."/>
            <person name="Looney B."/>
            <person name="Konkel Z."/>
            <person name="Slot J.C."/>
            <person name="Sakamoto Y."/>
            <person name="Steenwyk J.L."/>
            <person name="Rokas A."/>
            <person name="Carro J."/>
            <person name="Camarero S."/>
            <person name="Ferreira P."/>
            <person name="Molpeceres G."/>
            <person name="Ruiz-Duenas F.J."/>
            <person name="Serrano A."/>
            <person name="Henrissat B."/>
            <person name="Drula E."/>
            <person name="Hughes K.W."/>
            <person name="Mata J.L."/>
            <person name="Ishikawa N.K."/>
            <person name="Vargas-Isla R."/>
            <person name="Ushijima S."/>
            <person name="Smith C.A."/>
            <person name="Ahrendt S."/>
            <person name="Andreopoulos W."/>
            <person name="He G."/>
            <person name="Labutti K."/>
            <person name="Lipzen A."/>
            <person name="Ng V."/>
            <person name="Sandor L."/>
            <person name="Barry K."/>
            <person name="Martinez A.T."/>
            <person name="Xiao Y."/>
            <person name="Gibbons J.G."/>
            <person name="Terashima K."/>
            <person name="Hibbett D.S."/>
            <person name="Grigoriev I.V."/>
        </authorList>
    </citation>
    <scope>NUCLEOTIDE SEQUENCE</scope>
    <source>
        <strain evidence="1">Sp2 HRB7682 ss15</strain>
    </source>
</reference>
<name>A0A9W9AR79_9AGAR</name>
<gene>
    <name evidence="1" type="ORF">C8J55DRAFT_557854</name>
</gene>
<protein>
    <submittedName>
        <fullName evidence="1">Uncharacterized protein</fullName>
    </submittedName>
</protein>
<proteinExistence type="predicted"/>
<dbReference type="EMBL" id="JANVFS010000008">
    <property type="protein sequence ID" value="KAJ4488831.1"/>
    <property type="molecule type" value="Genomic_DNA"/>
</dbReference>
<organism evidence="1 2">
    <name type="scientific">Lentinula lateritia</name>
    <dbReference type="NCBI Taxonomy" id="40482"/>
    <lineage>
        <taxon>Eukaryota</taxon>
        <taxon>Fungi</taxon>
        <taxon>Dikarya</taxon>
        <taxon>Basidiomycota</taxon>
        <taxon>Agaricomycotina</taxon>
        <taxon>Agaricomycetes</taxon>
        <taxon>Agaricomycetidae</taxon>
        <taxon>Agaricales</taxon>
        <taxon>Marasmiineae</taxon>
        <taxon>Omphalotaceae</taxon>
        <taxon>Lentinula</taxon>
    </lineage>
</organism>
<sequence>MHIFFLLSSFNAKSQLLYVYFLLVAVLSVTVVAAPSKVAPQPLATNVALNVVVLSLGWVPTTELPLSERRPALFFNNNYGFTAGRDSHGRLYIYRLQNSVQGLQNLGPDNTQLMAYFRDKEQLRSTVATLTDLRALGELGAGPRTMSWPLITNARDYIHAVLTHLSQLPSGYEGHATVVDAKLLSEWEKIKQGLKTI</sequence>
<dbReference type="AlphaFoldDB" id="A0A9W9AR79"/>
<dbReference type="Proteomes" id="UP001150238">
    <property type="component" value="Unassembled WGS sequence"/>
</dbReference>
<evidence type="ECO:0000313" key="2">
    <source>
        <dbReference type="Proteomes" id="UP001150238"/>
    </source>
</evidence>
<accession>A0A9W9AR79</accession>
<comment type="caution">
    <text evidence="1">The sequence shown here is derived from an EMBL/GenBank/DDBJ whole genome shotgun (WGS) entry which is preliminary data.</text>
</comment>